<evidence type="ECO:0000313" key="3">
    <source>
        <dbReference type="Proteomes" id="UP001151760"/>
    </source>
</evidence>
<dbReference type="PANTHER" id="PTHR20930:SF0">
    <property type="entry name" value="PROTEIN ILRUN"/>
    <property type="match status" value="1"/>
</dbReference>
<dbReference type="PANTHER" id="PTHR20930">
    <property type="entry name" value="OVARIAN CARCINOMA ANTIGEN CA125-RELATED"/>
    <property type="match status" value="1"/>
</dbReference>
<accession>A0ABQ5IIZ9</accession>
<organism evidence="2 3">
    <name type="scientific">Tanacetum coccineum</name>
    <dbReference type="NCBI Taxonomy" id="301880"/>
    <lineage>
        <taxon>Eukaryota</taxon>
        <taxon>Viridiplantae</taxon>
        <taxon>Streptophyta</taxon>
        <taxon>Embryophyta</taxon>
        <taxon>Tracheophyta</taxon>
        <taxon>Spermatophyta</taxon>
        <taxon>Magnoliopsida</taxon>
        <taxon>eudicotyledons</taxon>
        <taxon>Gunneridae</taxon>
        <taxon>Pentapetalae</taxon>
        <taxon>asterids</taxon>
        <taxon>campanulids</taxon>
        <taxon>Asterales</taxon>
        <taxon>Asteraceae</taxon>
        <taxon>Asteroideae</taxon>
        <taxon>Anthemideae</taxon>
        <taxon>Anthemidinae</taxon>
        <taxon>Tanacetum</taxon>
    </lineage>
</organism>
<keyword evidence="3" id="KW-1185">Reference proteome</keyword>
<dbReference type="Proteomes" id="UP001151760">
    <property type="component" value="Unassembled WGS sequence"/>
</dbReference>
<dbReference type="EMBL" id="BQNB010020836">
    <property type="protein sequence ID" value="GJU00159.1"/>
    <property type="molecule type" value="Genomic_DNA"/>
</dbReference>
<reference evidence="2" key="1">
    <citation type="journal article" date="2022" name="Int. J. Mol. Sci.">
        <title>Draft Genome of Tanacetum Coccineum: Genomic Comparison of Closely Related Tanacetum-Family Plants.</title>
        <authorList>
            <person name="Yamashiro T."/>
            <person name="Shiraishi A."/>
            <person name="Nakayama K."/>
            <person name="Satake H."/>
        </authorList>
    </citation>
    <scope>NUCLEOTIDE SEQUENCE</scope>
</reference>
<dbReference type="SUPFAM" id="SSF54277">
    <property type="entry name" value="CAD &amp; PB1 domains"/>
    <property type="match status" value="1"/>
</dbReference>
<sequence length="416" mass="46796">MSIVRMEGQSEKALAVLVGYERCGEGGSGFERRDREQREKGERERAASESRARERRSEVASEEAHGEEREERCRHATAIGRAALSIYHLMEQIDSLAKLKWTALKSLQEVEMVNEPDTLKAEIENNREDGELPSLNHAMTTAKDITITPFKESGIKHSRRLALITKSVASPRNKGKSVKLPSFRKHDEDLDLFLVSDSEVDEPTENDEATRSEEIKITVSMEYSLRPPFVTLNIFKAVTTETELGVEADEWFNELRAMKTEGTTMTHGVLPQLRLCLRHLYLGLHGEEVKFGETLRRLIASVDGNALSLNIVMLKEKIRRLLSFGSNVVFTMTYADEDGDMVILATEDDLRDILPQSLNPLRITVNLSNGTPVGLSVGTTSAPMTLTPFQLQLQLQQKQKQLQQQFQLLCGKMGNL</sequence>
<reference evidence="2" key="2">
    <citation type="submission" date="2022-01" db="EMBL/GenBank/DDBJ databases">
        <authorList>
            <person name="Yamashiro T."/>
            <person name="Shiraishi A."/>
            <person name="Satake H."/>
            <person name="Nakayama K."/>
        </authorList>
    </citation>
    <scope>NUCLEOTIDE SEQUENCE</scope>
</reference>
<comment type="caution">
    <text evidence="2">The sequence shown here is derived from an EMBL/GenBank/DDBJ whole genome shotgun (WGS) entry which is preliminary data.</text>
</comment>
<feature type="region of interest" description="Disordered" evidence="1">
    <location>
        <begin position="23"/>
        <end position="73"/>
    </location>
</feature>
<evidence type="ECO:0008006" key="4">
    <source>
        <dbReference type="Google" id="ProtNLM"/>
    </source>
</evidence>
<dbReference type="Gene3D" id="3.10.20.90">
    <property type="entry name" value="Phosphatidylinositol 3-kinase Catalytic Subunit, Chain A, domain 1"/>
    <property type="match status" value="1"/>
</dbReference>
<proteinExistence type="predicted"/>
<feature type="compositionally biased region" description="Basic and acidic residues" evidence="1">
    <location>
        <begin position="30"/>
        <end position="73"/>
    </location>
</feature>
<name>A0ABQ5IIZ9_9ASTR</name>
<evidence type="ECO:0000313" key="2">
    <source>
        <dbReference type="EMBL" id="GJU00159.1"/>
    </source>
</evidence>
<evidence type="ECO:0000256" key="1">
    <source>
        <dbReference type="SAM" id="MobiDB-lite"/>
    </source>
</evidence>
<gene>
    <name evidence="2" type="ORF">Tco_1110497</name>
</gene>
<protein>
    <recommendedName>
        <fullName evidence="4">PB1 domain-containing protein</fullName>
    </recommendedName>
</protein>